<organism evidence="1 2">
    <name type="scientific">Pontibacter qinzhouensis</name>
    <dbReference type="NCBI Taxonomy" id="2603253"/>
    <lineage>
        <taxon>Bacteria</taxon>
        <taxon>Pseudomonadati</taxon>
        <taxon>Bacteroidota</taxon>
        <taxon>Cytophagia</taxon>
        <taxon>Cytophagales</taxon>
        <taxon>Hymenobacteraceae</taxon>
        <taxon>Pontibacter</taxon>
    </lineage>
</organism>
<dbReference type="CDD" id="cd24013">
    <property type="entry name" value="ASKHA_ATPase_BT3980-like"/>
    <property type="match status" value="1"/>
</dbReference>
<dbReference type="AlphaFoldDB" id="A0A5C8KAE4"/>
<gene>
    <name evidence="1" type="ORF">FVR03_08765</name>
</gene>
<dbReference type="OrthoDB" id="658622at2"/>
<dbReference type="Gene3D" id="3.30.420.250">
    <property type="match status" value="1"/>
</dbReference>
<accession>A0A5C8KAE4</accession>
<dbReference type="EMBL" id="VRTY01000026">
    <property type="protein sequence ID" value="TXK47948.1"/>
    <property type="molecule type" value="Genomic_DNA"/>
</dbReference>
<name>A0A5C8KAE4_9BACT</name>
<dbReference type="Gene3D" id="3.30.420.260">
    <property type="match status" value="1"/>
</dbReference>
<dbReference type="InterPro" id="IPR024213">
    <property type="entry name" value="DUF3822"/>
</dbReference>
<evidence type="ECO:0000313" key="1">
    <source>
        <dbReference type="EMBL" id="TXK47948.1"/>
    </source>
</evidence>
<reference evidence="1 2" key="1">
    <citation type="submission" date="2019-08" db="EMBL/GenBank/DDBJ databases">
        <authorList>
            <person name="Shi S."/>
        </authorList>
    </citation>
    <scope>NUCLEOTIDE SEQUENCE [LARGE SCALE GENOMIC DNA]</scope>
    <source>
        <strain evidence="1 2">GY10130</strain>
    </source>
</reference>
<dbReference type="Pfam" id="PF12864">
    <property type="entry name" value="DUF3822"/>
    <property type="match status" value="1"/>
</dbReference>
<comment type="caution">
    <text evidence="1">The sequence shown here is derived from an EMBL/GenBank/DDBJ whole genome shotgun (WGS) entry which is preliminary data.</text>
</comment>
<keyword evidence="2" id="KW-1185">Reference proteome</keyword>
<evidence type="ECO:0000313" key="2">
    <source>
        <dbReference type="Proteomes" id="UP000321926"/>
    </source>
</evidence>
<sequence>MNTNSTYFRLSHKILDEAFALSQAPDSNLYLAISQKSVRLGVVDLKRNKFVVMEDYELITVFSAQQVAEQLLLIAKSSSILQHQGWRSIRVMVSNQNFTLVPETLYEPQHQSDYLRLHSDLDPEQDQVVAYRHADLEAVNIFSVPAVIQKAVTAIAQNRPVVYLHQTSALIRCLLHQTGRSRERRMYLFVEQQHVTVLVISQNGLEFCNIFQYQSPEDFIYFVIFVMQEQKLNPEAETVTVLGKITHDAALFSMLQKYVRHVKFGKKPADVAYSYKFDDLFEHRYFELYSIHLCD</sequence>
<dbReference type="RefSeq" id="WP_147921369.1">
    <property type="nucleotide sequence ID" value="NZ_VRTY01000026.1"/>
</dbReference>
<dbReference type="Proteomes" id="UP000321926">
    <property type="component" value="Unassembled WGS sequence"/>
</dbReference>
<protein>
    <submittedName>
        <fullName evidence="1">DUF3822 family protein</fullName>
    </submittedName>
</protein>
<proteinExistence type="predicted"/>